<comment type="caution">
    <text evidence="1">The sequence shown here is derived from an EMBL/GenBank/DDBJ whole genome shotgun (WGS) entry which is preliminary data.</text>
</comment>
<evidence type="ECO:0000313" key="1">
    <source>
        <dbReference type="EMBL" id="EJK66152.1"/>
    </source>
</evidence>
<dbReference type="AlphaFoldDB" id="K0T6V9"/>
<keyword evidence="2" id="KW-1185">Reference proteome</keyword>
<proteinExistence type="predicted"/>
<sequence>MGIPVQWKAKGNSEFFPRFRSNCALNTAFVRLKACPRWRWPFEYLRVRERHDELLVGRSVRLVRWVGLEGLLPLPQGLDLELGRAKCVSLCRTLGGGYVQIGHFGRRRIGHFSVVVQANGWQLAVCLNVALVSHSSVDDVHDKCQRSCPSSKRQIDMIPPCCFQ</sequence>
<organism evidence="1 2">
    <name type="scientific">Thalassiosira oceanica</name>
    <name type="common">Marine diatom</name>
    <dbReference type="NCBI Taxonomy" id="159749"/>
    <lineage>
        <taxon>Eukaryota</taxon>
        <taxon>Sar</taxon>
        <taxon>Stramenopiles</taxon>
        <taxon>Ochrophyta</taxon>
        <taxon>Bacillariophyta</taxon>
        <taxon>Coscinodiscophyceae</taxon>
        <taxon>Thalassiosirophycidae</taxon>
        <taxon>Thalassiosirales</taxon>
        <taxon>Thalassiosiraceae</taxon>
        <taxon>Thalassiosira</taxon>
    </lineage>
</organism>
<protein>
    <submittedName>
        <fullName evidence="1">Uncharacterized protein</fullName>
    </submittedName>
</protein>
<name>K0T6V9_THAOC</name>
<dbReference type="EMBL" id="AGNL01015234">
    <property type="protein sequence ID" value="EJK66152.1"/>
    <property type="molecule type" value="Genomic_DNA"/>
</dbReference>
<gene>
    <name evidence="1" type="ORF">THAOC_12944</name>
</gene>
<dbReference type="Proteomes" id="UP000266841">
    <property type="component" value="Unassembled WGS sequence"/>
</dbReference>
<accession>K0T6V9</accession>
<reference evidence="1 2" key="1">
    <citation type="journal article" date="2012" name="Genome Biol.">
        <title>Genome and low-iron response of an oceanic diatom adapted to chronic iron limitation.</title>
        <authorList>
            <person name="Lommer M."/>
            <person name="Specht M."/>
            <person name="Roy A.S."/>
            <person name="Kraemer L."/>
            <person name="Andreson R."/>
            <person name="Gutowska M.A."/>
            <person name="Wolf J."/>
            <person name="Bergner S.V."/>
            <person name="Schilhabel M.B."/>
            <person name="Klostermeier U.C."/>
            <person name="Beiko R.G."/>
            <person name="Rosenstiel P."/>
            <person name="Hippler M."/>
            <person name="Laroche J."/>
        </authorList>
    </citation>
    <scope>NUCLEOTIDE SEQUENCE [LARGE SCALE GENOMIC DNA]</scope>
    <source>
        <strain evidence="1 2">CCMP1005</strain>
    </source>
</reference>
<evidence type="ECO:0000313" key="2">
    <source>
        <dbReference type="Proteomes" id="UP000266841"/>
    </source>
</evidence>